<feature type="domain" description="Virulence factor membrane-bound polymerase C-terminal" evidence="7">
    <location>
        <begin position="360"/>
        <end position="557"/>
    </location>
</feature>
<feature type="transmembrane region" description="Helical" evidence="5">
    <location>
        <begin position="209"/>
        <end position="227"/>
    </location>
</feature>
<dbReference type="InterPro" id="IPR051533">
    <property type="entry name" value="WaaL-like"/>
</dbReference>
<name>A0A558BFZ2_9GAMM</name>
<organism evidence="8 9">
    <name type="scientific">Marinobacter vinifirmus</name>
    <dbReference type="NCBI Taxonomy" id="355591"/>
    <lineage>
        <taxon>Bacteria</taxon>
        <taxon>Pseudomonadati</taxon>
        <taxon>Pseudomonadota</taxon>
        <taxon>Gammaproteobacteria</taxon>
        <taxon>Pseudomonadales</taxon>
        <taxon>Marinobacteraceae</taxon>
        <taxon>Marinobacter</taxon>
    </lineage>
</organism>
<sequence length="574" mass="65349">MNTVLRMSPPFFLAMSFLLPNHYYPWGSFYLEFCSYIFIFSLICLFLLENKVFKSPSFFLNFFLAILFFPLAQYLFGIIVFHGDAAVASAYVFAFLAAFIVGYSLCKDHQRLYYFNILSISLLLIGIISVWISLIQWLETYRGIWVHEIPRGGRPFGNLGQPNNYSTLIFISYFSAFYLYERKVLSIASFLLAAIFLLFGLALGQSRTAWVVLACLSVAALVSFFLFRHYPPRRLLFLLSSALGLFVFANFLEPISQYLGLHNELEVRARLQDVRLDMWQSFVMAIGERPFFGFGWGQVSTAQLAVAESYPAVGMAQYSHNVFLDLLIWNGIPLGLAISVVILLLFLRAYLGSFSESGTYIFSCLGALLIHSMLEYPHAYAYFLILAGLFFGAGVYRCPQSESAIRTNFEGLHLRVSRLFAREAKINRSVFGVGIVISVAAMALVWKEYRLLEEDQRLLRFEAASIGTLRAPKKAPDVFLLDQLRSFLWVARTSSDEELTAEEKRLIHSVAVRYPLPMPLLKRAHVIREDYGLQEAMASMDAIKYLYGEEVFQLAATEFRSGIEADTPTMMDRH</sequence>
<keyword evidence="4 5" id="KW-0472">Membrane</keyword>
<feature type="transmembrane region" description="Helical" evidence="5">
    <location>
        <begin position="60"/>
        <end position="82"/>
    </location>
</feature>
<feature type="transmembrane region" description="Helical" evidence="5">
    <location>
        <begin position="187"/>
        <end position="203"/>
    </location>
</feature>
<feature type="transmembrane region" description="Helical" evidence="5">
    <location>
        <begin position="327"/>
        <end position="346"/>
    </location>
</feature>
<reference evidence="8 9" key="1">
    <citation type="submission" date="2019-07" db="EMBL/GenBank/DDBJ databases">
        <title>The pathways for chlorine oxyanion respiration interact through the shared metabolite chlorate.</title>
        <authorList>
            <person name="Barnum T.P."/>
            <person name="Cheng Y."/>
            <person name="Hill K.A."/>
            <person name="Lucas L.N."/>
            <person name="Carlson H.K."/>
            <person name="Coates J.D."/>
        </authorList>
    </citation>
    <scope>NUCLEOTIDE SEQUENCE [LARGE SCALE GENOMIC DNA]</scope>
    <source>
        <strain evidence="8">UCB</strain>
    </source>
</reference>
<feature type="transmembrane region" description="Helical" evidence="5">
    <location>
        <begin position="234"/>
        <end position="252"/>
    </location>
</feature>
<feature type="domain" description="O-antigen ligase-related" evidence="6">
    <location>
        <begin position="192"/>
        <end position="337"/>
    </location>
</feature>
<dbReference type="PANTHER" id="PTHR37422">
    <property type="entry name" value="TEICHURONIC ACID BIOSYNTHESIS PROTEIN TUAE"/>
    <property type="match status" value="1"/>
</dbReference>
<evidence type="ECO:0000256" key="4">
    <source>
        <dbReference type="ARBA" id="ARBA00023136"/>
    </source>
</evidence>
<evidence type="ECO:0000259" key="7">
    <source>
        <dbReference type="Pfam" id="PF11846"/>
    </source>
</evidence>
<keyword evidence="2 5" id="KW-0812">Transmembrane</keyword>
<feature type="transmembrane region" description="Helical" evidence="5">
    <location>
        <begin position="358"/>
        <end position="374"/>
    </location>
</feature>
<evidence type="ECO:0000313" key="9">
    <source>
        <dbReference type="Proteomes" id="UP000319142"/>
    </source>
</evidence>
<dbReference type="GO" id="GO:0016020">
    <property type="term" value="C:membrane"/>
    <property type="evidence" value="ECO:0007669"/>
    <property type="project" value="UniProtKB-SubCell"/>
</dbReference>
<evidence type="ECO:0000256" key="5">
    <source>
        <dbReference type="SAM" id="Phobius"/>
    </source>
</evidence>
<evidence type="ECO:0000313" key="8">
    <source>
        <dbReference type="EMBL" id="TVT35435.1"/>
    </source>
</evidence>
<feature type="transmembrane region" description="Helical" evidence="5">
    <location>
        <begin position="426"/>
        <end position="446"/>
    </location>
</feature>
<evidence type="ECO:0000256" key="3">
    <source>
        <dbReference type="ARBA" id="ARBA00022989"/>
    </source>
</evidence>
<comment type="caution">
    <text evidence="8">The sequence shown here is derived from an EMBL/GenBank/DDBJ whole genome shotgun (WGS) entry which is preliminary data.</text>
</comment>
<evidence type="ECO:0000259" key="6">
    <source>
        <dbReference type="Pfam" id="PF04932"/>
    </source>
</evidence>
<accession>A0A558BFZ2</accession>
<evidence type="ECO:0008006" key="10">
    <source>
        <dbReference type="Google" id="ProtNLM"/>
    </source>
</evidence>
<dbReference type="Pfam" id="PF04932">
    <property type="entry name" value="Wzy_C"/>
    <property type="match status" value="1"/>
</dbReference>
<dbReference type="InterPro" id="IPR007016">
    <property type="entry name" value="O-antigen_ligase-rel_domated"/>
</dbReference>
<evidence type="ECO:0000256" key="1">
    <source>
        <dbReference type="ARBA" id="ARBA00004141"/>
    </source>
</evidence>
<dbReference type="InterPro" id="IPR021797">
    <property type="entry name" value="Wzy_C_2"/>
</dbReference>
<dbReference type="EMBL" id="VMRX01000005">
    <property type="protein sequence ID" value="TVT35435.1"/>
    <property type="molecule type" value="Genomic_DNA"/>
</dbReference>
<feature type="transmembrane region" description="Helical" evidence="5">
    <location>
        <begin position="29"/>
        <end position="48"/>
    </location>
</feature>
<feature type="transmembrane region" description="Helical" evidence="5">
    <location>
        <begin position="380"/>
        <end position="398"/>
    </location>
</feature>
<gene>
    <name evidence="8" type="ORF">FHK81_02850</name>
</gene>
<feature type="transmembrane region" description="Helical" evidence="5">
    <location>
        <begin position="88"/>
        <end position="106"/>
    </location>
</feature>
<feature type="transmembrane region" description="Helical" evidence="5">
    <location>
        <begin position="164"/>
        <end position="180"/>
    </location>
</feature>
<evidence type="ECO:0000256" key="2">
    <source>
        <dbReference type="ARBA" id="ARBA00022692"/>
    </source>
</evidence>
<dbReference type="RefSeq" id="WP_273132083.1">
    <property type="nucleotide sequence ID" value="NZ_VMRX01000005.1"/>
</dbReference>
<keyword evidence="3 5" id="KW-1133">Transmembrane helix</keyword>
<dbReference type="Pfam" id="PF11846">
    <property type="entry name" value="Wzy_C_2"/>
    <property type="match status" value="1"/>
</dbReference>
<protein>
    <recommendedName>
        <fullName evidence="10">Virulence factor membrane-bound polymerase C-terminal domain-containing protein</fullName>
    </recommendedName>
</protein>
<dbReference type="Proteomes" id="UP000319142">
    <property type="component" value="Unassembled WGS sequence"/>
</dbReference>
<feature type="transmembrane region" description="Helical" evidence="5">
    <location>
        <begin position="113"/>
        <end position="138"/>
    </location>
</feature>
<dbReference type="PANTHER" id="PTHR37422:SF21">
    <property type="entry name" value="EXOQ-LIKE PROTEIN"/>
    <property type="match status" value="1"/>
</dbReference>
<comment type="subcellular location">
    <subcellularLocation>
        <location evidence="1">Membrane</location>
        <topology evidence="1">Multi-pass membrane protein</topology>
    </subcellularLocation>
</comment>
<dbReference type="AlphaFoldDB" id="A0A558BFZ2"/>
<proteinExistence type="predicted"/>